<feature type="binding site" evidence="14">
    <location>
        <position position="154"/>
    </location>
    <ligand>
        <name>ATP</name>
        <dbReference type="ChEBI" id="CHEBI:30616"/>
    </ligand>
</feature>
<feature type="binding site" evidence="14">
    <location>
        <position position="121"/>
    </location>
    <ligand>
        <name>ATP</name>
        <dbReference type="ChEBI" id="CHEBI:30616"/>
    </ligand>
</feature>
<organism evidence="17">
    <name type="scientific">Ignisphaera aggregans</name>
    <dbReference type="NCBI Taxonomy" id="334771"/>
    <lineage>
        <taxon>Archaea</taxon>
        <taxon>Thermoproteota</taxon>
        <taxon>Thermoprotei</taxon>
        <taxon>Desulfurococcales</taxon>
        <taxon>Desulfurococcaceae</taxon>
        <taxon>Ignisphaera</taxon>
    </lineage>
</organism>
<feature type="binding site" evidence="14">
    <location>
        <position position="125"/>
    </location>
    <ligand>
        <name>L-threonine</name>
        <dbReference type="ChEBI" id="CHEBI:57926"/>
    </ligand>
</feature>
<feature type="binding site" evidence="14">
    <location>
        <position position="198"/>
    </location>
    <ligand>
        <name>ATP</name>
        <dbReference type="ChEBI" id="CHEBI:30616"/>
    </ligand>
</feature>
<feature type="binding site" evidence="14">
    <location>
        <position position="62"/>
    </location>
    <ligand>
        <name>ATP</name>
        <dbReference type="ChEBI" id="CHEBI:30616"/>
    </ligand>
</feature>
<dbReference type="EMBL" id="DTDH01000020">
    <property type="protein sequence ID" value="HGT97948.1"/>
    <property type="molecule type" value="Genomic_DNA"/>
</dbReference>
<gene>
    <name evidence="16" type="ORF">ENT99_02820</name>
    <name evidence="17" type="ORF">ENU64_00770</name>
</gene>
<dbReference type="EC" id="2.7.7.87" evidence="3 13"/>
<evidence type="ECO:0000313" key="16">
    <source>
        <dbReference type="EMBL" id="HFQ78620.1"/>
    </source>
</evidence>
<dbReference type="PROSITE" id="PS51163">
    <property type="entry name" value="YRDC"/>
    <property type="match status" value="1"/>
</dbReference>
<dbReference type="Gene3D" id="3.90.870.10">
    <property type="entry name" value="DHBP synthase"/>
    <property type="match status" value="1"/>
</dbReference>
<protein>
    <recommendedName>
        <fullName evidence="4 13">Threonylcarbamoyl-AMP synthase</fullName>
        <shortName evidence="13">TC-AMP synthase</shortName>
        <ecNumber evidence="3 13">2.7.7.87</ecNumber>
    </recommendedName>
    <alternativeName>
        <fullName evidence="11 13">L-threonylcarbamoyladenylate synthase</fullName>
    </alternativeName>
</protein>
<evidence type="ECO:0000256" key="4">
    <source>
        <dbReference type="ARBA" id="ARBA00015492"/>
    </source>
</evidence>
<feature type="binding site" evidence="14">
    <location>
        <position position="39"/>
    </location>
    <ligand>
        <name>L-threonine</name>
        <dbReference type="ChEBI" id="CHEBI:57926"/>
    </ligand>
</feature>
<dbReference type="InterPro" id="IPR017945">
    <property type="entry name" value="DHBP_synth_RibB-like_a/b_dom"/>
</dbReference>
<comment type="catalytic activity">
    <reaction evidence="12 13">
        <text>L-threonine + hydrogencarbonate + ATP = L-threonylcarbamoyladenylate + diphosphate + H2O</text>
        <dbReference type="Rhea" id="RHEA:36407"/>
        <dbReference type="ChEBI" id="CHEBI:15377"/>
        <dbReference type="ChEBI" id="CHEBI:17544"/>
        <dbReference type="ChEBI" id="CHEBI:30616"/>
        <dbReference type="ChEBI" id="CHEBI:33019"/>
        <dbReference type="ChEBI" id="CHEBI:57926"/>
        <dbReference type="ChEBI" id="CHEBI:73682"/>
        <dbReference type="EC" id="2.7.7.87"/>
    </reaction>
</comment>
<accession>A0A7J3MWQ1</accession>
<dbReference type="InterPro" id="IPR038385">
    <property type="entry name" value="Sua5/YwlC_C"/>
</dbReference>
<feature type="binding site" evidence="14">
    <location>
        <position position="240"/>
    </location>
    <ligand>
        <name>ATP</name>
        <dbReference type="ChEBI" id="CHEBI:30616"/>
    </ligand>
</feature>
<dbReference type="GO" id="GO:0008033">
    <property type="term" value="P:tRNA processing"/>
    <property type="evidence" value="ECO:0007669"/>
    <property type="project" value="UniProtKB-KW"/>
</dbReference>
<dbReference type="GO" id="GO:0005737">
    <property type="term" value="C:cytoplasm"/>
    <property type="evidence" value="ECO:0007669"/>
    <property type="project" value="UniProtKB-SubCell"/>
</dbReference>
<evidence type="ECO:0000256" key="13">
    <source>
        <dbReference type="PIRNR" id="PIRNR004930"/>
    </source>
</evidence>
<keyword evidence="7 13" id="KW-0819">tRNA processing</keyword>
<dbReference type="GO" id="GO:0006450">
    <property type="term" value="P:regulation of translational fidelity"/>
    <property type="evidence" value="ECO:0007669"/>
    <property type="project" value="TreeGrafter"/>
</dbReference>
<evidence type="ECO:0000256" key="3">
    <source>
        <dbReference type="ARBA" id="ARBA00012584"/>
    </source>
</evidence>
<evidence type="ECO:0000259" key="15">
    <source>
        <dbReference type="PROSITE" id="PS51163"/>
    </source>
</evidence>
<evidence type="ECO:0000256" key="8">
    <source>
        <dbReference type="ARBA" id="ARBA00022695"/>
    </source>
</evidence>
<evidence type="ECO:0000256" key="1">
    <source>
        <dbReference type="ARBA" id="ARBA00004496"/>
    </source>
</evidence>
<proteinExistence type="inferred from homology"/>
<feature type="binding site" evidence="14">
    <location>
        <position position="66"/>
    </location>
    <ligand>
        <name>ATP</name>
        <dbReference type="ChEBI" id="CHEBI:30616"/>
    </ligand>
</feature>
<name>A0A7J3MWQ1_9CREN</name>
<evidence type="ECO:0000256" key="2">
    <source>
        <dbReference type="ARBA" id="ARBA00007663"/>
    </source>
</evidence>
<feature type="binding site" evidence="14">
    <location>
        <position position="144"/>
    </location>
    <ligand>
        <name>ATP</name>
        <dbReference type="ChEBI" id="CHEBI:30616"/>
    </ligand>
</feature>
<dbReference type="NCBIfam" id="TIGR00057">
    <property type="entry name" value="L-threonylcarbamoyladenylate synthase"/>
    <property type="match status" value="1"/>
</dbReference>
<feature type="domain" description="YrdC-like" evidence="15">
    <location>
        <begin position="16"/>
        <end position="202"/>
    </location>
</feature>
<evidence type="ECO:0000313" key="17">
    <source>
        <dbReference type="EMBL" id="HGT97948.1"/>
    </source>
</evidence>
<dbReference type="EMBL" id="DTAU01000049">
    <property type="protein sequence ID" value="HFQ78620.1"/>
    <property type="molecule type" value="Genomic_DNA"/>
</dbReference>
<evidence type="ECO:0000256" key="14">
    <source>
        <dbReference type="PIRSR" id="PIRSR004930-1"/>
    </source>
</evidence>
<dbReference type="SUPFAM" id="SSF55821">
    <property type="entry name" value="YrdC/RibB"/>
    <property type="match status" value="1"/>
</dbReference>
<evidence type="ECO:0000256" key="12">
    <source>
        <dbReference type="ARBA" id="ARBA00048366"/>
    </source>
</evidence>
<dbReference type="Pfam" id="PF01300">
    <property type="entry name" value="Sua5_yciO_yrdC"/>
    <property type="match status" value="1"/>
</dbReference>
<dbReference type="Pfam" id="PF03481">
    <property type="entry name" value="Sua5_C"/>
    <property type="match status" value="1"/>
</dbReference>
<evidence type="ECO:0000256" key="9">
    <source>
        <dbReference type="ARBA" id="ARBA00022741"/>
    </source>
</evidence>
<dbReference type="Gene3D" id="3.40.50.11030">
    <property type="entry name" value="Threonylcarbamoyl-AMP synthase, C-terminal domain"/>
    <property type="match status" value="1"/>
</dbReference>
<dbReference type="AlphaFoldDB" id="A0A7J3MWQ1"/>
<comment type="caution">
    <text evidence="17">The sequence shown here is derived from an EMBL/GenBank/DDBJ whole genome shotgun (WGS) entry which is preliminary data.</text>
</comment>
<feature type="binding site" evidence="14">
    <location>
        <position position="146"/>
    </location>
    <ligand>
        <name>ATP</name>
        <dbReference type="ChEBI" id="CHEBI:30616"/>
    </ligand>
</feature>
<evidence type="ECO:0000256" key="7">
    <source>
        <dbReference type="ARBA" id="ARBA00022694"/>
    </source>
</evidence>
<reference evidence="17" key="1">
    <citation type="journal article" date="2020" name="mSystems">
        <title>Genome- and Community-Level Interaction Insights into Carbon Utilization and Element Cycling Functions of Hydrothermarchaeota in Hydrothermal Sediment.</title>
        <authorList>
            <person name="Zhou Z."/>
            <person name="Liu Y."/>
            <person name="Xu W."/>
            <person name="Pan J."/>
            <person name="Luo Z.H."/>
            <person name="Li M."/>
        </authorList>
    </citation>
    <scope>NUCLEOTIDE SEQUENCE [LARGE SCALE GENOMIC DNA]</scope>
    <source>
        <strain evidence="16">SpSt-629</strain>
        <strain evidence="17">SpSt-688</strain>
    </source>
</reference>
<dbReference type="GO" id="GO:0005524">
    <property type="term" value="F:ATP binding"/>
    <property type="evidence" value="ECO:0007669"/>
    <property type="project" value="UniProtKB-UniRule"/>
</dbReference>
<dbReference type="InterPro" id="IPR050156">
    <property type="entry name" value="TC-AMP_synthase_SUA5"/>
</dbReference>
<keyword evidence="6 13" id="KW-0808">Transferase</keyword>
<comment type="function">
    <text evidence="13">Required for the formation of a threonylcarbamoyl group on adenosine at position 37 (t(6)A37) in tRNAs that read codons beginning with adenine.</text>
</comment>
<dbReference type="PANTHER" id="PTHR17490">
    <property type="entry name" value="SUA5"/>
    <property type="match status" value="1"/>
</dbReference>
<dbReference type="InterPro" id="IPR006070">
    <property type="entry name" value="Sua5-like_dom"/>
</dbReference>
<dbReference type="GO" id="GO:0003725">
    <property type="term" value="F:double-stranded RNA binding"/>
    <property type="evidence" value="ECO:0007669"/>
    <property type="project" value="UniProtKB-UniRule"/>
</dbReference>
<dbReference type="PANTHER" id="PTHR17490:SF16">
    <property type="entry name" value="THREONYLCARBAMOYL-AMP SYNTHASE"/>
    <property type="match status" value="1"/>
</dbReference>
<dbReference type="GO" id="GO:0000049">
    <property type="term" value="F:tRNA binding"/>
    <property type="evidence" value="ECO:0007669"/>
    <property type="project" value="TreeGrafter"/>
</dbReference>
<dbReference type="GO" id="GO:0061710">
    <property type="term" value="F:L-threonylcarbamoyladenylate synthase"/>
    <property type="evidence" value="ECO:0007669"/>
    <property type="project" value="UniProtKB-EC"/>
</dbReference>
<keyword evidence="5 13" id="KW-0963">Cytoplasm</keyword>
<dbReference type="InterPro" id="IPR005145">
    <property type="entry name" value="Sua5_C"/>
</dbReference>
<dbReference type="InterPro" id="IPR010923">
    <property type="entry name" value="T(6)A37_SUA5"/>
</dbReference>
<sequence length="355" mass="39645">MVKTRVFRIDPLNPDEEILKQCCKEITGRSTTVVFPTETVYGLGAYVFDVHAIKKIFTIKERPIDNPLIIHISKFDHLYEVTGDAPNNFKDIAKKLWPGPITFILRKRKEVPHEISGGLPTVAVRMPAHPVPLRLIDCIGPLAAPSANISGRPSPTIPHHVYVDMFGRADIIIDAGETFLGVESTIVDLTTDPPKLLRPGSLPVEKLKEILGKDIVVPNFAKGLGESDIALAPGTRYRHYAPKTPIVVVESSDYRDLKEYTNSVVEVVRNYSTHRYVIVASRETAKEYEALELNTVVIGSRYNLYEIAKNLFKVLRDVDRMGVDIAIVEGFPEIGIGLAIMNRLRKASRFNIVKV</sequence>
<comment type="similarity">
    <text evidence="2 13">Belongs to the SUA5 family.</text>
</comment>
<dbReference type="PIRSF" id="PIRSF004930">
    <property type="entry name" value="Tln_factor_SUA5"/>
    <property type="match status" value="1"/>
</dbReference>
<keyword evidence="8 13" id="KW-0548">Nucleotidyltransferase</keyword>
<keyword evidence="10 13" id="KW-0067">ATP-binding</keyword>
<keyword evidence="9 13" id="KW-0547">Nucleotide-binding</keyword>
<evidence type="ECO:0000256" key="10">
    <source>
        <dbReference type="ARBA" id="ARBA00022840"/>
    </source>
</evidence>
<comment type="subcellular location">
    <subcellularLocation>
        <location evidence="1 13">Cytoplasm</location>
    </subcellularLocation>
</comment>
<evidence type="ECO:0000256" key="11">
    <source>
        <dbReference type="ARBA" id="ARBA00029774"/>
    </source>
</evidence>
<evidence type="ECO:0000256" key="5">
    <source>
        <dbReference type="ARBA" id="ARBA00022490"/>
    </source>
</evidence>
<feature type="binding site" evidence="14">
    <location>
        <position position="184"/>
    </location>
    <ligand>
        <name>L-threonine</name>
        <dbReference type="ChEBI" id="CHEBI:57926"/>
    </ligand>
</feature>
<feature type="binding site" evidence="14">
    <location>
        <position position="71"/>
    </location>
    <ligand>
        <name>L-threonine</name>
        <dbReference type="ChEBI" id="CHEBI:57926"/>
    </ligand>
</feature>
<evidence type="ECO:0000256" key="6">
    <source>
        <dbReference type="ARBA" id="ARBA00022679"/>
    </source>
</evidence>